<evidence type="ECO:0000259" key="1">
    <source>
        <dbReference type="Pfam" id="PF01610"/>
    </source>
</evidence>
<organism evidence="2">
    <name type="scientific">Woronichinia naegeliana WA131</name>
    <dbReference type="NCBI Taxonomy" id="2824559"/>
    <lineage>
        <taxon>Bacteria</taxon>
        <taxon>Bacillati</taxon>
        <taxon>Cyanobacteriota</taxon>
        <taxon>Cyanophyceae</taxon>
        <taxon>Synechococcales</taxon>
        <taxon>Coelosphaeriaceae</taxon>
        <taxon>Woronichinia</taxon>
    </lineage>
</organism>
<dbReference type="AlphaFoldDB" id="A0A977KUK3"/>
<accession>A0A977KUK3</accession>
<sequence length="70" mass="8196">MRKAIYYLPKSCGVIRRWLGEIVAYFDNRTTQGVVEGINNKLKVIKRRSYGFRNFDNFVLRCELSFASVS</sequence>
<dbReference type="KEGG" id="wna:KA717_31940"/>
<gene>
    <name evidence="2" type="ORF">KA717_31940</name>
</gene>
<dbReference type="EMBL" id="CP073041">
    <property type="protein sequence ID" value="UXE60199.1"/>
    <property type="molecule type" value="Genomic_DNA"/>
</dbReference>
<feature type="domain" description="Transposase IS204/IS1001/IS1096/IS1165 DDE" evidence="1">
    <location>
        <begin position="8"/>
        <end position="61"/>
    </location>
</feature>
<name>A0A977KUK3_9CYAN</name>
<protein>
    <submittedName>
        <fullName evidence="2">Transposase</fullName>
    </submittedName>
</protein>
<proteinExistence type="predicted"/>
<dbReference type="Proteomes" id="UP001065613">
    <property type="component" value="Chromosome"/>
</dbReference>
<reference evidence="2" key="1">
    <citation type="submission" date="2021-04" db="EMBL/GenBank/DDBJ databases">
        <title>Genome sequence of Woronichinia naegeliana from Washington state freshwater lake bloom.</title>
        <authorList>
            <person name="Dreher T.W."/>
        </authorList>
    </citation>
    <scope>NUCLEOTIDE SEQUENCE</scope>
    <source>
        <strain evidence="2">WA131</strain>
    </source>
</reference>
<dbReference type="Pfam" id="PF01610">
    <property type="entry name" value="DDE_Tnp_ISL3"/>
    <property type="match status" value="1"/>
</dbReference>
<evidence type="ECO:0000313" key="2">
    <source>
        <dbReference type="EMBL" id="UXE60199.1"/>
    </source>
</evidence>
<dbReference type="InterPro" id="IPR002560">
    <property type="entry name" value="Transposase_DDE"/>
</dbReference>